<proteinExistence type="predicted"/>
<name>A0A0C3DXK1_9AGAM</name>
<accession>A0A0C3DXK1</accession>
<reference evidence="2" key="2">
    <citation type="submission" date="2015-01" db="EMBL/GenBank/DDBJ databases">
        <title>Evolutionary Origins and Diversification of the Mycorrhizal Mutualists.</title>
        <authorList>
            <consortium name="DOE Joint Genome Institute"/>
            <consortium name="Mycorrhizal Genomics Consortium"/>
            <person name="Kohler A."/>
            <person name="Kuo A."/>
            <person name="Nagy L.G."/>
            <person name="Floudas D."/>
            <person name="Copeland A."/>
            <person name="Barry K.W."/>
            <person name="Cichocki N."/>
            <person name="Veneault-Fourrey C."/>
            <person name="LaButti K."/>
            <person name="Lindquist E.A."/>
            <person name="Lipzen A."/>
            <person name="Lundell T."/>
            <person name="Morin E."/>
            <person name="Murat C."/>
            <person name="Riley R."/>
            <person name="Ohm R."/>
            <person name="Sun H."/>
            <person name="Tunlid A."/>
            <person name="Henrissat B."/>
            <person name="Grigoriev I.V."/>
            <person name="Hibbett D.S."/>
            <person name="Martin F."/>
        </authorList>
    </citation>
    <scope>NUCLEOTIDE SEQUENCE [LARGE SCALE GENOMIC DNA]</scope>
    <source>
        <strain evidence="2">Foug A</strain>
    </source>
</reference>
<protein>
    <submittedName>
        <fullName evidence="1">Uncharacterized protein</fullName>
    </submittedName>
</protein>
<dbReference type="Proteomes" id="UP000053989">
    <property type="component" value="Unassembled WGS sequence"/>
</dbReference>
<dbReference type="EMBL" id="KN822060">
    <property type="protein sequence ID" value="KIM60596.1"/>
    <property type="molecule type" value="Genomic_DNA"/>
</dbReference>
<feature type="non-terminal residue" evidence="1">
    <location>
        <position position="71"/>
    </location>
</feature>
<reference evidence="1 2" key="1">
    <citation type="submission" date="2014-04" db="EMBL/GenBank/DDBJ databases">
        <authorList>
            <consortium name="DOE Joint Genome Institute"/>
            <person name="Kuo A."/>
            <person name="Kohler A."/>
            <person name="Nagy L.G."/>
            <person name="Floudas D."/>
            <person name="Copeland A."/>
            <person name="Barry K.W."/>
            <person name="Cichocki N."/>
            <person name="Veneault-Fourrey C."/>
            <person name="LaButti K."/>
            <person name="Lindquist E.A."/>
            <person name="Lipzen A."/>
            <person name="Lundell T."/>
            <person name="Morin E."/>
            <person name="Murat C."/>
            <person name="Sun H."/>
            <person name="Tunlid A."/>
            <person name="Henrissat B."/>
            <person name="Grigoriev I.V."/>
            <person name="Hibbett D.S."/>
            <person name="Martin F."/>
            <person name="Nordberg H.P."/>
            <person name="Cantor M.N."/>
            <person name="Hua S.X."/>
        </authorList>
    </citation>
    <scope>NUCLEOTIDE SEQUENCE [LARGE SCALE GENOMIC DNA]</scope>
    <source>
        <strain evidence="1 2">Foug A</strain>
    </source>
</reference>
<dbReference type="AlphaFoldDB" id="A0A0C3DXK1"/>
<organism evidence="1 2">
    <name type="scientific">Scleroderma citrinum Foug A</name>
    <dbReference type="NCBI Taxonomy" id="1036808"/>
    <lineage>
        <taxon>Eukaryota</taxon>
        <taxon>Fungi</taxon>
        <taxon>Dikarya</taxon>
        <taxon>Basidiomycota</taxon>
        <taxon>Agaricomycotina</taxon>
        <taxon>Agaricomycetes</taxon>
        <taxon>Agaricomycetidae</taxon>
        <taxon>Boletales</taxon>
        <taxon>Sclerodermatineae</taxon>
        <taxon>Sclerodermataceae</taxon>
        <taxon>Scleroderma</taxon>
    </lineage>
</organism>
<dbReference type="HOGENOM" id="CLU_2747144_0_0_1"/>
<feature type="non-terminal residue" evidence="1">
    <location>
        <position position="1"/>
    </location>
</feature>
<keyword evidence="2" id="KW-1185">Reference proteome</keyword>
<dbReference type="InParanoid" id="A0A0C3DXK1"/>
<gene>
    <name evidence="1" type="ORF">SCLCIDRAFT_97546</name>
</gene>
<sequence length="71" mass="8280">RDIGCLSTTLLKKAAFAKEASHEYQHQNILTTAWKIEELSRQIDLMESFQLESQEHFDITSEQLDHVESFL</sequence>
<evidence type="ECO:0000313" key="2">
    <source>
        <dbReference type="Proteomes" id="UP000053989"/>
    </source>
</evidence>
<evidence type="ECO:0000313" key="1">
    <source>
        <dbReference type="EMBL" id="KIM60596.1"/>
    </source>
</evidence>